<evidence type="ECO:0000256" key="15">
    <source>
        <dbReference type="ARBA" id="ARBA00081589"/>
    </source>
</evidence>
<dbReference type="PANTHER" id="PTHR16134">
    <property type="entry name" value="F-BOX/TPR REPEAT PROTEIN POF3"/>
    <property type="match status" value="1"/>
</dbReference>
<gene>
    <name evidence="18" type="primary">skp2</name>
</gene>
<reference evidence="18" key="1">
    <citation type="journal article" date="2010" name="Science">
        <title>The genome of the Western clawed frog Xenopus tropicalis.</title>
        <authorList>
            <person name="Hellsten U."/>
            <person name="Harland R.M."/>
            <person name="Gilchrist M.J."/>
            <person name="Hendrix D."/>
            <person name="Jurka J."/>
            <person name="Kapitonov V."/>
            <person name="Ovcharenko I."/>
            <person name="Putnam N.H."/>
            <person name="Shu S."/>
            <person name="Taher L."/>
            <person name="Blitz I.L."/>
            <person name="Blumberg B."/>
            <person name="Dichmann D.S."/>
            <person name="Dubchak I."/>
            <person name="Amaya E."/>
            <person name="Detter J.C."/>
            <person name="Fletcher R."/>
            <person name="Gerhard D.S."/>
            <person name="Goodstein D."/>
            <person name="Graves T."/>
            <person name="Grigoriev I.V."/>
            <person name="Grimwood J."/>
            <person name="Kawashima T."/>
            <person name="Lindquist E."/>
            <person name="Lucas S.M."/>
            <person name="Mead P.E."/>
            <person name="Mitros T."/>
            <person name="Ogino H."/>
            <person name="Ohta Y."/>
            <person name="Poliakov A.V."/>
            <person name="Pollet N."/>
            <person name="Robert J."/>
            <person name="Salamov A."/>
            <person name="Sater A.K."/>
            <person name="Schmutz J."/>
            <person name="Terry A."/>
            <person name="Vize P.D."/>
            <person name="Warren W.C."/>
            <person name="Wells D."/>
            <person name="Wills A."/>
            <person name="Wilson R.K."/>
            <person name="Zimmerman L.B."/>
            <person name="Zorn A.M."/>
            <person name="Grainger R."/>
            <person name="Grammer T."/>
            <person name="Khokha M.K."/>
            <person name="Richardson P.M."/>
            <person name="Rokhsar D.S."/>
        </authorList>
    </citation>
    <scope>NUCLEOTIDE SEQUENCE [LARGE SCALE GENOMIC DNA]</scope>
    <source>
        <strain evidence="18">Nigerian</strain>
    </source>
</reference>
<dbReference type="GO" id="GO:0070534">
    <property type="term" value="P:protein K63-linked ubiquitination"/>
    <property type="evidence" value="ECO:0007669"/>
    <property type="project" value="UniProtKB-ARBA"/>
</dbReference>
<dbReference type="CDD" id="cd22114">
    <property type="entry name" value="F-box_FBXL1"/>
    <property type="match status" value="1"/>
</dbReference>
<reference evidence="18" key="2">
    <citation type="submission" date="2020-05" db="UniProtKB">
        <authorList>
            <consortium name="Ensembl"/>
        </authorList>
    </citation>
    <scope>IDENTIFICATION</scope>
</reference>
<dbReference type="GO" id="GO:0006511">
    <property type="term" value="P:ubiquitin-dependent protein catabolic process"/>
    <property type="evidence" value="ECO:0007669"/>
    <property type="project" value="UniProtKB-ARBA"/>
</dbReference>
<proteinExistence type="predicted"/>
<dbReference type="AlphaFoldDB" id="A0A6I8T2G8"/>
<evidence type="ECO:0000256" key="4">
    <source>
        <dbReference type="ARBA" id="ARBA00022490"/>
    </source>
</evidence>
<evidence type="ECO:0000256" key="1">
    <source>
        <dbReference type="ARBA" id="ARBA00004123"/>
    </source>
</evidence>
<evidence type="ECO:0000256" key="6">
    <source>
        <dbReference type="ARBA" id="ARBA00022614"/>
    </source>
</evidence>
<evidence type="ECO:0000259" key="17">
    <source>
        <dbReference type="PROSITE" id="PS50181"/>
    </source>
</evidence>
<dbReference type="Xenbase" id="XB-GENE-919619">
    <property type="gene designation" value="skp2"/>
</dbReference>
<organism evidence="18">
    <name type="scientific">Xenopus tropicalis</name>
    <name type="common">Western clawed frog</name>
    <name type="synonym">Silurana tropicalis</name>
    <dbReference type="NCBI Taxonomy" id="8364"/>
    <lineage>
        <taxon>Eukaryota</taxon>
        <taxon>Metazoa</taxon>
        <taxon>Chordata</taxon>
        <taxon>Craniata</taxon>
        <taxon>Vertebrata</taxon>
        <taxon>Euteleostomi</taxon>
        <taxon>Amphibia</taxon>
        <taxon>Batrachia</taxon>
        <taxon>Anura</taxon>
        <taxon>Pipoidea</taxon>
        <taxon>Pipidae</taxon>
        <taxon>Xenopodinae</taxon>
        <taxon>Xenopus</taxon>
        <taxon>Silurana</taxon>
    </lineage>
</organism>
<feature type="domain" description="F-box" evidence="17">
    <location>
        <begin position="92"/>
        <end position="138"/>
    </location>
</feature>
<evidence type="ECO:0000256" key="10">
    <source>
        <dbReference type="ARBA" id="ARBA00022990"/>
    </source>
</evidence>
<dbReference type="SMART" id="SM00256">
    <property type="entry name" value="FBOX"/>
    <property type="match status" value="1"/>
</dbReference>
<evidence type="ECO:0000256" key="16">
    <source>
        <dbReference type="SAM" id="MobiDB-lite"/>
    </source>
</evidence>
<evidence type="ECO:0000313" key="18">
    <source>
        <dbReference type="Ensembl" id="ENSXETP00000101177"/>
    </source>
</evidence>
<keyword evidence="9" id="KW-0832">Ubl conjugation</keyword>
<evidence type="ECO:0000256" key="3">
    <source>
        <dbReference type="ARBA" id="ARBA00004906"/>
    </source>
</evidence>
<evidence type="ECO:0000256" key="2">
    <source>
        <dbReference type="ARBA" id="ARBA00004496"/>
    </source>
</evidence>
<dbReference type="PROSITE" id="PS50181">
    <property type="entry name" value="FBOX"/>
    <property type="match status" value="1"/>
</dbReference>
<dbReference type="GO" id="GO:0005737">
    <property type="term" value="C:cytoplasm"/>
    <property type="evidence" value="ECO:0007669"/>
    <property type="project" value="UniProtKB-SubCell"/>
</dbReference>
<evidence type="ECO:0000256" key="12">
    <source>
        <dbReference type="ARBA" id="ARBA00056227"/>
    </source>
</evidence>
<evidence type="ECO:0000256" key="7">
    <source>
        <dbReference type="ARBA" id="ARBA00022737"/>
    </source>
</evidence>
<keyword evidence="6" id="KW-0433">Leucine-rich repeat</keyword>
<comment type="pathway">
    <text evidence="3">Protein modification; protein ubiquitination.</text>
</comment>
<dbReference type="InterPro" id="IPR001810">
    <property type="entry name" value="F-box_dom"/>
</dbReference>
<evidence type="ECO:0000256" key="11">
    <source>
        <dbReference type="ARBA" id="ARBA00023242"/>
    </source>
</evidence>
<dbReference type="InterPro" id="IPR036047">
    <property type="entry name" value="F-box-like_dom_sf"/>
</dbReference>
<feature type="region of interest" description="Disordered" evidence="16">
    <location>
        <begin position="45"/>
        <end position="73"/>
    </location>
</feature>
<keyword evidence="8" id="KW-0833">Ubl conjugation pathway</keyword>
<dbReference type="PANTHER" id="PTHR16134:SF32">
    <property type="entry name" value="S-PHASE KINASE-ASSOCIATED PROTEIN 2"/>
    <property type="match status" value="1"/>
</dbReference>
<dbReference type="Bgee" id="ENSXETG00000004797">
    <property type="expression patterns" value="Expressed in gastrula and 14 other cell types or tissues"/>
</dbReference>
<keyword evidence="5" id="KW-0597">Phosphoprotein</keyword>
<evidence type="ECO:0000256" key="13">
    <source>
        <dbReference type="ARBA" id="ARBA00071634"/>
    </source>
</evidence>
<keyword evidence="11" id="KW-0539">Nucleus</keyword>
<dbReference type="SUPFAM" id="SSF81383">
    <property type="entry name" value="F-box domain"/>
    <property type="match status" value="1"/>
</dbReference>
<evidence type="ECO:0000256" key="8">
    <source>
        <dbReference type="ARBA" id="ARBA00022786"/>
    </source>
</evidence>
<evidence type="ECO:0000256" key="9">
    <source>
        <dbReference type="ARBA" id="ARBA00022843"/>
    </source>
</evidence>
<dbReference type="FunFam" id="3.80.10.10:FF:000105">
    <property type="entry name" value="S-phase kinase-associated protein 2"/>
    <property type="match status" value="1"/>
</dbReference>
<dbReference type="InterPro" id="IPR032675">
    <property type="entry name" value="LRR_dom_sf"/>
</dbReference>
<dbReference type="GO" id="GO:0140767">
    <property type="term" value="F:enzyme-substrate adaptor activity"/>
    <property type="evidence" value="ECO:0007669"/>
    <property type="project" value="UniProtKB-ARBA"/>
</dbReference>
<dbReference type="SUPFAM" id="SSF52047">
    <property type="entry name" value="RNI-like"/>
    <property type="match status" value="1"/>
</dbReference>
<dbReference type="GO" id="GO:0019005">
    <property type="term" value="C:SCF ubiquitin ligase complex"/>
    <property type="evidence" value="ECO:0007669"/>
    <property type="project" value="UniProtKB-ARBA"/>
</dbReference>
<keyword evidence="4" id="KW-0963">Cytoplasm</keyword>
<dbReference type="GeneTree" id="ENSGT00390000007918"/>
<sequence length="421" mass="47639">MGQREWKHLQEIPAPSRNASNLMWCWDSNKPSDLFYGMGVTPMEKDLQDTENTPQDYIVKASPPQKRPRPKERDECFVIARRPRVARPAQTVISWDTLPDELLLGIFNYLHLIDLLRAARVCKRWHRLLTDESLWHSLDLTGKHLADGIIGRVLSLGVVTFRCPRSCMGEPMFTKTRHLRLLHMDLSNSTVSVGALQSILSRCHKLQNLSLEGLVLSDDITRSISQNEDLIRLNLGGCSGFSSESLKEMLTNCSRLDELNLSWCDFEAEHVKSAVSHLPSSLTQLNFSGYRQNLELSDVKTLVAQCPDLTDLDLSDSVMLTADCFAVLQQLLHLQHLGLSRCYQICPAALLELGKKIPLKSLSVFGIVSEGSMQILKESLPHIKINCSYFSTIGRPTTGIRKSREMWGMKCKLTLNYKDYL</sequence>
<evidence type="ECO:0000256" key="5">
    <source>
        <dbReference type="ARBA" id="ARBA00022553"/>
    </source>
</evidence>
<dbReference type="FunCoup" id="A0A6I8T2G8">
    <property type="interactions" value="2728"/>
</dbReference>
<dbReference type="InParanoid" id="A0A6I8T2G8"/>
<keyword evidence="10" id="KW-0007">Acetylation</keyword>
<accession>A0A6I8T2G8</accession>
<dbReference type="Ensembl" id="ENSXETT00000098270">
    <property type="protein sequence ID" value="ENSXETP00000101177"/>
    <property type="gene ID" value="ENSXETG00000004797"/>
</dbReference>
<comment type="subcellular location">
    <subcellularLocation>
        <location evidence="2">Cytoplasm</location>
    </subcellularLocation>
    <subcellularLocation>
        <location evidence="1">Nucleus</location>
    </subcellularLocation>
</comment>
<protein>
    <recommendedName>
        <fullName evidence="13">S-phase kinase-associated protein 2</fullName>
    </recommendedName>
    <alternativeName>
        <fullName evidence="15">Cyclin-A/CDK2-associated protein p45</fullName>
    </alternativeName>
    <alternativeName>
        <fullName evidence="14">F-box protein Skp2</fullName>
    </alternativeName>
</protein>
<keyword evidence="7" id="KW-0677">Repeat</keyword>
<evidence type="ECO:0000256" key="14">
    <source>
        <dbReference type="ARBA" id="ARBA00077776"/>
    </source>
</evidence>
<comment type="function">
    <text evidence="12">Substrate recognition component of a SCF (SKP1-CUL1-F-box protein) E3 ubiquitin-protein ligase complex which mediates the ubiquitination and subsequent proteasomal degradation of target proteins involved in cell cycle progression, signal transduction and transcription. Specifically recognizes phosphorylated CDKN1B/p27kip and is involved in regulation of G1/S transition. Degradation of CDKN1B/p27kip also requires CKS1. Recognizes target proteins ORC1, CDT1, RBL2, KMT2A/MLL1, CDK9, RAG2, NBN, FOXO1, UBP43, YTHDF2, and probably MYC, TOB1 and TAL1. Degradation of TAL1 also requires STUB1. Recognizes CDKN1A in association with CCNE1 or CCNE2 and CDK2. Promotes ubiquitination and destruction of CDH1 in a CK1-dependent manner, thereby regulating cell migration. Following phosphorylation in response to DNA damage, mediates 'Lys-63'-linked ubiquitination of NBN, promoting ATM recruitment to DNA damage sites and DNA repair via homologous recombination.</text>
</comment>
<name>A0A6I8T2G8_XENTR</name>
<dbReference type="GO" id="GO:1905168">
    <property type="term" value="P:positive regulation of double-strand break repair via homologous recombination"/>
    <property type="evidence" value="ECO:0007669"/>
    <property type="project" value="UniProtKB-ARBA"/>
</dbReference>
<dbReference type="Gene3D" id="3.80.10.10">
    <property type="entry name" value="Ribonuclease Inhibitor"/>
    <property type="match status" value="1"/>
</dbReference>
<dbReference type="GO" id="GO:0000082">
    <property type="term" value="P:G1/S transition of mitotic cell cycle"/>
    <property type="evidence" value="ECO:0007669"/>
    <property type="project" value="UniProtKB-ARBA"/>
</dbReference>
<dbReference type="Pfam" id="PF12937">
    <property type="entry name" value="F-box-like"/>
    <property type="match status" value="1"/>
</dbReference>
<dbReference type="GO" id="GO:0005634">
    <property type="term" value="C:nucleus"/>
    <property type="evidence" value="ECO:0007669"/>
    <property type="project" value="UniProtKB-SubCell"/>
</dbReference>